<evidence type="ECO:0000313" key="2">
    <source>
        <dbReference type="Proteomes" id="UP000005239"/>
    </source>
</evidence>
<dbReference type="Proteomes" id="UP000005239">
    <property type="component" value="Unassembled WGS sequence"/>
</dbReference>
<protein>
    <submittedName>
        <fullName evidence="1">Uncharacterized protein</fullName>
    </submittedName>
</protein>
<keyword evidence="2" id="KW-1185">Reference proteome</keyword>
<evidence type="ECO:0000313" key="1">
    <source>
        <dbReference type="EnsemblMetazoa" id="PPA47278.1"/>
    </source>
</evidence>
<accession>A0A8R1V819</accession>
<gene>
    <name evidence="1" type="primary">WBGene00305172</name>
</gene>
<dbReference type="AlphaFoldDB" id="A0A8R1V819"/>
<name>A0A8R1V819_PRIPA</name>
<organism evidence="1 2">
    <name type="scientific">Pristionchus pacificus</name>
    <name type="common">Parasitic nematode worm</name>
    <dbReference type="NCBI Taxonomy" id="54126"/>
    <lineage>
        <taxon>Eukaryota</taxon>
        <taxon>Metazoa</taxon>
        <taxon>Ecdysozoa</taxon>
        <taxon>Nematoda</taxon>
        <taxon>Chromadorea</taxon>
        <taxon>Rhabditida</taxon>
        <taxon>Rhabditina</taxon>
        <taxon>Diplogasteromorpha</taxon>
        <taxon>Diplogasteroidea</taxon>
        <taxon>Neodiplogasteridae</taxon>
        <taxon>Pristionchus</taxon>
    </lineage>
</organism>
<proteinExistence type="predicted"/>
<dbReference type="EnsemblMetazoa" id="PPA47278.1">
    <property type="protein sequence ID" value="PPA47278.1"/>
    <property type="gene ID" value="WBGene00305172"/>
</dbReference>
<sequence length="355" mass="41277">MSVFLPFFDRIEFFDHFIRNPALPLPDWNSSRYYIDRFFAMVNSQLVHRLNLQMEFKSLVKLPTSTRYEGERLDNFEYRKQKEYLAFYMFTADKIPQAKRKHCNSREQSEIQYKHLERETFRLNLHLMAIGQIIRSRTSVYGSEYQECPVFLESIGANPSNRNGKKEKKLQFPTTKILLELKKDRRRPTSTITDLPAPSNSLISSANVVECKKAIEFDSTDDEDFDSYAKDILKMAPSSADCVAVSEIESSSQSANFISSDCKQYNTFFESITSFGDSEPAFVALPSSSTEFRADFHCLDAFEKKLERMIEERNQREADRMNGDTFDSVEDVDWEDEYDQMVLDSQLVAEGWSIV</sequence>
<reference evidence="2" key="1">
    <citation type="journal article" date="2008" name="Nat. Genet.">
        <title>The Pristionchus pacificus genome provides a unique perspective on nematode lifestyle and parasitism.</title>
        <authorList>
            <person name="Dieterich C."/>
            <person name="Clifton S.W."/>
            <person name="Schuster L.N."/>
            <person name="Chinwalla A."/>
            <person name="Delehaunty K."/>
            <person name="Dinkelacker I."/>
            <person name="Fulton L."/>
            <person name="Fulton R."/>
            <person name="Godfrey J."/>
            <person name="Minx P."/>
            <person name="Mitreva M."/>
            <person name="Roeseler W."/>
            <person name="Tian H."/>
            <person name="Witte H."/>
            <person name="Yang S.P."/>
            <person name="Wilson R.K."/>
            <person name="Sommer R.J."/>
        </authorList>
    </citation>
    <scope>NUCLEOTIDE SEQUENCE [LARGE SCALE GENOMIC DNA]</scope>
    <source>
        <strain evidence="2">PS312</strain>
    </source>
</reference>
<reference evidence="1" key="2">
    <citation type="submission" date="2022-06" db="UniProtKB">
        <authorList>
            <consortium name="EnsemblMetazoa"/>
        </authorList>
    </citation>
    <scope>IDENTIFICATION</scope>
    <source>
        <strain evidence="1">PS312</strain>
    </source>
</reference>